<dbReference type="ExpressionAtlas" id="M8BGW4">
    <property type="expression patterns" value="baseline"/>
</dbReference>
<organism evidence="1">
    <name type="scientific">Aegilops tauschii</name>
    <name type="common">Tausch's goatgrass</name>
    <name type="synonym">Aegilops squarrosa</name>
    <dbReference type="NCBI Taxonomy" id="37682"/>
    <lineage>
        <taxon>Eukaryota</taxon>
        <taxon>Viridiplantae</taxon>
        <taxon>Streptophyta</taxon>
        <taxon>Embryophyta</taxon>
        <taxon>Tracheophyta</taxon>
        <taxon>Spermatophyta</taxon>
        <taxon>Magnoliopsida</taxon>
        <taxon>Liliopsida</taxon>
        <taxon>Poales</taxon>
        <taxon>Poaceae</taxon>
        <taxon>BOP clade</taxon>
        <taxon>Pooideae</taxon>
        <taxon>Triticodae</taxon>
        <taxon>Triticeae</taxon>
        <taxon>Triticinae</taxon>
        <taxon>Aegilops</taxon>
    </lineage>
</organism>
<reference evidence="1" key="1">
    <citation type="submission" date="2015-06" db="UniProtKB">
        <authorList>
            <consortium name="EnsemblPlants"/>
        </authorList>
    </citation>
    <scope>IDENTIFICATION</scope>
</reference>
<protein>
    <submittedName>
        <fullName evidence="1">Uncharacterized protein</fullName>
    </submittedName>
</protein>
<accession>M8BGW4</accession>
<dbReference type="PANTHER" id="PTHR35546:SF125">
    <property type="entry name" value="F-BOX DOMAIN-CONTAINING PROTEIN"/>
    <property type="match status" value="1"/>
</dbReference>
<name>M8BGW4_AEGTA</name>
<dbReference type="AlphaFoldDB" id="M8BGW4"/>
<dbReference type="PANTHER" id="PTHR35546">
    <property type="entry name" value="F-BOX PROTEIN INTERACTION DOMAIN PROTEIN-RELATED"/>
    <property type="match status" value="1"/>
</dbReference>
<dbReference type="InterPro" id="IPR055290">
    <property type="entry name" value="At3g26010-like"/>
</dbReference>
<sequence length="380" mass="42843">MSLSFLTPDEYWYVDQLDTCNGLLLCGAHMFPSSPSGDKNTPVESHYIVCNPATGRWVDLPPHPEVPPGGRIFARLSFDPAVSSHFHVLQFKNSQQKEYVIGVNIYSSQTGHGFVEKATWLRKLACSLASQVSSFTDDAVLVAVDMEGQVWNTIRVPSGGLSFGRTGLSKGCLHYATTPLATDDKKKKKRKKKKEDTSTVWCMKDYDSKEWVLKHSVSNDELWNITGVDYKVAAFHPDRDTIFWIHMMLIHWLFVPSEDAASHPNTFVELCDIQKKKDVDNGTILVIMLIDIISILGRFLVIPLIVMMPSDLENNIKAFISSQKVFNAMVEEKLLKIDDLARNMDRISLEIDSLKIRSIPPNHDINNSLKAMIISIDECK</sequence>
<proteinExistence type="predicted"/>
<evidence type="ECO:0000313" key="1">
    <source>
        <dbReference type="EnsemblPlants" id="EMT21199"/>
    </source>
</evidence>
<dbReference type="EnsemblPlants" id="EMT21199">
    <property type="protein sequence ID" value="EMT21199"/>
    <property type="gene ID" value="F775_12124"/>
</dbReference>